<sequence length="60" mass="7063">ELQKLLGKRTVKKMTEARAEIILRIEHDQLAHMHDHDPKVIWEMLAQLHRVRGLGTRMAL</sequence>
<evidence type="ECO:0000313" key="2">
    <source>
        <dbReference type="Proteomes" id="UP000092154"/>
    </source>
</evidence>
<dbReference type="AlphaFoldDB" id="A0A1B7MJK5"/>
<evidence type="ECO:0000313" key="1">
    <source>
        <dbReference type="EMBL" id="OAX32794.1"/>
    </source>
</evidence>
<dbReference type="EMBL" id="KV448914">
    <property type="protein sequence ID" value="OAX32794.1"/>
    <property type="molecule type" value="Genomic_DNA"/>
</dbReference>
<feature type="non-terminal residue" evidence="1">
    <location>
        <position position="60"/>
    </location>
</feature>
<gene>
    <name evidence="1" type="ORF">K503DRAFT_649118</name>
</gene>
<dbReference type="STRING" id="1314800.A0A1B7MJK5"/>
<accession>A0A1B7MJK5</accession>
<reference evidence="1 2" key="1">
    <citation type="submission" date="2016-06" db="EMBL/GenBank/DDBJ databases">
        <title>Comparative genomics of the ectomycorrhizal sister species Rhizopogon vinicolor and Rhizopogon vesiculosus (Basidiomycota: Boletales) reveals a divergence of the mating type B locus.</title>
        <authorList>
            <consortium name="DOE Joint Genome Institute"/>
            <person name="Mujic A.B."/>
            <person name="Kuo A."/>
            <person name="Tritt A."/>
            <person name="Lipzen A."/>
            <person name="Chen C."/>
            <person name="Johnson J."/>
            <person name="Sharma A."/>
            <person name="Barry K."/>
            <person name="Grigoriev I.V."/>
            <person name="Spatafora J.W."/>
        </authorList>
    </citation>
    <scope>NUCLEOTIDE SEQUENCE [LARGE SCALE GENOMIC DNA]</scope>
    <source>
        <strain evidence="1 2">AM-OR11-026</strain>
    </source>
</reference>
<protein>
    <submittedName>
        <fullName evidence="1">Uncharacterized protein</fullName>
    </submittedName>
</protein>
<name>A0A1B7MJK5_9AGAM</name>
<dbReference type="Proteomes" id="UP000092154">
    <property type="component" value="Unassembled WGS sequence"/>
</dbReference>
<feature type="non-terminal residue" evidence="1">
    <location>
        <position position="1"/>
    </location>
</feature>
<proteinExistence type="predicted"/>
<dbReference type="InParanoid" id="A0A1B7MJK5"/>
<dbReference type="OrthoDB" id="3265539at2759"/>
<organism evidence="1 2">
    <name type="scientific">Rhizopogon vinicolor AM-OR11-026</name>
    <dbReference type="NCBI Taxonomy" id="1314800"/>
    <lineage>
        <taxon>Eukaryota</taxon>
        <taxon>Fungi</taxon>
        <taxon>Dikarya</taxon>
        <taxon>Basidiomycota</taxon>
        <taxon>Agaricomycotina</taxon>
        <taxon>Agaricomycetes</taxon>
        <taxon>Agaricomycetidae</taxon>
        <taxon>Boletales</taxon>
        <taxon>Suillineae</taxon>
        <taxon>Rhizopogonaceae</taxon>
        <taxon>Rhizopogon</taxon>
    </lineage>
</organism>
<keyword evidence="2" id="KW-1185">Reference proteome</keyword>